<feature type="transmembrane region" description="Helical" evidence="8">
    <location>
        <begin position="254"/>
        <end position="278"/>
    </location>
</feature>
<dbReference type="SUPFAM" id="SSF103473">
    <property type="entry name" value="MFS general substrate transporter"/>
    <property type="match status" value="1"/>
</dbReference>
<feature type="transmembrane region" description="Helical" evidence="8">
    <location>
        <begin position="64"/>
        <end position="84"/>
    </location>
</feature>
<feature type="domain" description="Major facilitator superfamily (MFS) profile" evidence="9">
    <location>
        <begin position="12"/>
        <end position="452"/>
    </location>
</feature>
<feature type="transmembrane region" description="Helical" evidence="8">
    <location>
        <begin position="12"/>
        <end position="33"/>
    </location>
</feature>
<dbReference type="InterPro" id="IPR011701">
    <property type="entry name" value="MFS"/>
</dbReference>
<protein>
    <recommendedName>
        <fullName evidence="9">Major facilitator superfamily (MFS) profile domain-containing protein</fullName>
    </recommendedName>
</protein>
<evidence type="ECO:0000256" key="1">
    <source>
        <dbReference type="ARBA" id="ARBA00004141"/>
    </source>
</evidence>
<keyword evidence="2" id="KW-0813">Transport</keyword>
<keyword evidence="6 8" id="KW-0472">Membrane</keyword>
<accession>A0ABD1EHG5</accession>
<dbReference type="InterPro" id="IPR050382">
    <property type="entry name" value="MFS_Na/Anion_cotransporter"/>
</dbReference>
<evidence type="ECO:0000256" key="6">
    <source>
        <dbReference type="ARBA" id="ARBA00023136"/>
    </source>
</evidence>
<evidence type="ECO:0000256" key="3">
    <source>
        <dbReference type="ARBA" id="ARBA00022692"/>
    </source>
</evidence>
<feature type="transmembrane region" description="Helical" evidence="8">
    <location>
        <begin position="361"/>
        <end position="381"/>
    </location>
</feature>
<dbReference type="GO" id="GO:0016020">
    <property type="term" value="C:membrane"/>
    <property type="evidence" value="ECO:0007669"/>
    <property type="project" value="UniProtKB-SubCell"/>
</dbReference>
<comment type="subcellular location">
    <subcellularLocation>
        <location evidence="1">Membrane</location>
        <topology evidence="1">Multi-pass membrane protein</topology>
    </subcellularLocation>
</comment>
<gene>
    <name evidence="10" type="ORF">ABEB36_009724</name>
</gene>
<organism evidence="10 11">
    <name type="scientific">Hypothenemus hampei</name>
    <name type="common">Coffee berry borer</name>
    <dbReference type="NCBI Taxonomy" id="57062"/>
    <lineage>
        <taxon>Eukaryota</taxon>
        <taxon>Metazoa</taxon>
        <taxon>Ecdysozoa</taxon>
        <taxon>Arthropoda</taxon>
        <taxon>Hexapoda</taxon>
        <taxon>Insecta</taxon>
        <taxon>Pterygota</taxon>
        <taxon>Neoptera</taxon>
        <taxon>Endopterygota</taxon>
        <taxon>Coleoptera</taxon>
        <taxon>Polyphaga</taxon>
        <taxon>Cucujiformia</taxon>
        <taxon>Curculionidae</taxon>
        <taxon>Scolytinae</taxon>
        <taxon>Hypothenemus</taxon>
    </lineage>
</organism>
<comment type="caution">
    <text evidence="10">The sequence shown here is derived from an EMBL/GenBank/DDBJ whole genome shotgun (WGS) entry which is preliminary data.</text>
</comment>
<keyword evidence="3 8" id="KW-0812">Transmembrane</keyword>
<evidence type="ECO:0000256" key="7">
    <source>
        <dbReference type="SAM" id="MobiDB-lite"/>
    </source>
</evidence>
<dbReference type="InterPro" id="IPR036259">
    <property type="entry name" value="MFS_trans_sf"/>
</dbReference>
<dbReference type="FunFam" id="1.20.1250.20:FF:000003">
    <property type="entry name" value="Solute carrier family 17 member 3"/>
    <property type="match status" value="1"/>
</dbReference>
<feature type="transmembrane region" description="Helical" evidence="8">
    <location>
        <begin position="164"/>
        <end position="185"/>
    </location>
</feature>
<feature type="transmembrane region" description="Helical" evidence="8">
    <location>
        <begin position="336"/>
        <end position="355"/>
    </location>
</feature>
<keyword evidence="11" id="KW-1185">Reference proteome</keyword>
<dbReference type="Proteomes" id="UP001566132">
    <property type="component" value="Unassembled WGS sequence"/>
</dbReference>
<dbReference type="GO" id="GO:0015293">
    <property type="term" value="F:symporter activity"/>
    <property type="evidence" value="ECO:0007669"/>
    <property type="project" value="UniProtKB-KW"/>
</dbReference>
<dbReference type="AlphaFoldDB" id="A0ABD1EHG5"/>
<feature type="transmembrane region" description="Helical" evidence="8">
    <location>
        <begin position="191"/>
        <end position="212"/>
    </location>
</feature>
<feature type="region of interest" description="Disordered" evidence="7">
    <location>
        <begin position="454"/>
        <end position="473"/>
    </location>
</feature>
<evidence type="ECO:0000256" key="8">
    <source>
        <dbReference type="SAM" id="Phobius"/>
    </source>
</evidence>
<evidence type="ECO:0000313" key="11">
    <source>
        <dbReference type="Proteomes" id="UP001566132"/>
    </source>
</evidence>
<sequence>MKEVKARGGICNFYTRYVICILGSIGMGIIYGLKVNFHVAIVSMVNHTAVGGGGKDVPQEDGPFIWSKLVQGLLLSAYFWGYLVSELPGGKLAENFSAKWVMFSAVFMNVLSALLSPLFAEFHYGCLLMLRVIQGIGGGVTFPGMHVMLANWAPPGERSVMSTIVYSGTALGTVAFMLLAGIIAARLSWEWVFYIEGGVSAIWLILWMIFVADTPATERFISQEEREFIIESLNENSDTATSSTHGELKMPWKAALLSPAFLAILVAHTCSNWGWYMVLVELPLYMKSVLHFSLKDNSFLTALPFLTMWIFSMILSKILDVLRAKNVMTTSTARKVATGIASLGPMVCFIGLCFFDDQIAGVLFMTLAVTAIGGMFCGFLSNHIDIAPNFAGTLVAITNTVATIPGITVPFVVSLLTEKDPSIKSWRILFLITIGLYIIEFIVFTIFGSGEQQKWNKPDDIDEGEPLKNQNGN</sequence>
<name>A0ABD1EHG5_HYPHA</name>
<dbReference type="Gene3D" id="1.20.1250.20">
    <property type="entry name" value="MFS general substrate transporter like domains"/>
    <property type="match status" value="2"/>
</dbReference>
<dbReference type="FunFam" id="1.20.1250.20:FF:000157">
    <property type="entry name" value="Inorganic phosphate cotransporter"/>
    <property type="match status" value="1"/>
</dbReference>
<evidence type="ECO:0000256" key="5">
    <source>
        <dbReference type="ARBA" id="ARBA00022989"/>
    </source>
</evidence>
<keyword evidence="5 8" id="KW-1133">Transmembrane helix</keyword>
<feature type="transmembrane region" description="Helical" evidence="8">
    <location>
        <begin position="428"/>
        <end position="447"/>
    </location>
</feature>
<evidence type="ECO:0000256" key="2">
    <source>
        <dbReference type="ARBA" id="ARBA00022448"/>
    </source>
</evidence>
<proteinExistence type="predicted"/>
<feature type="transmembrane region" description="Helical" evidence="8">
    <location>
        <begin position="298"/>
        <end position="315"/>
    </location>
</feature>
<dbReference type="PROSITE" id="PS50850">
    <property type="entry name" value="MFS"/>
    <property type="match status" value="1"/>
</dbReference>
<keyword evidence="4" id="KW-0769">Symport</keyword>
<evidence type="ECO:0000259" key="9">
    <source>
        <dbReference type="PROSITE" id="PS50850"/>
    </source>
</evidence>
<evidence type="ECO:0000256" key="4">
    <source>
        <dbReference type="ARBA" id="ARBA00022847"/>
    </source>
</evidence>
<feature type="transmembrane region" description="Helical" evidence="8">
    <location>
        <begin position="96"/>
        <end position="120"/>
    </location>
</feature>
<dbReference type="CDD" id="cd17318">
    <property type="entry name" value="MFS_SLC17"/>
    <property type="match status" value="1"/>
</dbReference>
<feature type="transmembrane region" description="Helical" evidence="8">
    <location>
        <begin position="393"/>
        <end position="416"/>
    </location>
</feature>
<dbReference type="InterPro" id="IPR020846">
    <property type="entry name" value="MFS_dom"/>
</dbReference>
<evidence type="ECO:0000313" key="10">
    <source>
        <dbReference type="EMBL" id="KAL1494066.1"/>
    </source>
</evidence>
<feature type="transmembrane region" description="Helical" evidence="8">
    <location>
        <begin position="132"/>
        <end position="152"/>
    </location>
</feature>
<dbReference type="EMBL" id="JBDJPC010000007">
    <property type="protein sequence ID" value="KAL1494066.1"/>
    <property type="molecule type" value="Genomic_DNA"/>
</dbReference>
<dbReference type="PANTHER" id="PTHR11662">
    <property type="entry name" value="SOLUTE CARRIER FAMILY 17"/>
    <property type="match status" value="1"/>
</dbReference>
<dbReference type="Pfam" id="PF07690">
    <property type="entry name" value="MFS_1"/>
    <property type="match status" value="1"/>
</dbReference>
<dbReference type="PANTHER" id="PTHR11662:SF457">
    <property type="entry name" value="MAJOR FACILITATOR SUPERFAMILY TRANSPORTER 3"/>
    <property type="match status" value="1"/>
</dbReference>
<reference evidence="10 11" key="1">
    <citation type="submission" date="2024-05" db="EMBL/GenBank/DDBJ databases">
        <title>Genetic variation in Jamaican populations of the coffee berry borer (Hypothenemus hampei).</title>
        <authorList>
            <person name="Errbii M."/>
            <person name="Myrie A."/>
        </authorList>
    </citation>
    <scope>NUCLEOTIDE SEQUENCE [LARGE SCALE GENOMIC DNA]</scope>
    <source>
        <strain evidence="10">JA-Hopewell-2020-01-JO</strain>
        <tissue evidence="10">Whole body</tissue>
    </source>
</reference>